<evidence type="ECO:0000313" key="4">
    <source>
        <dbReference type="Proteomes" id="UP000215914"/>
    </source>
</evidence>
<dbReference type="AlphaFoldDB" id="A0A251S837"/>
<organism evidence="3 4">
    <name type="scientific">Helianthus annuus</name>
    <name type="common">Common sunflower</name>
    <dbReference type="NCBI Taxonomy" id="4232"/>
    <lineage>
        <taxon>Eukaryota</taxon>
        <taxon>Viridiplantae</taxon>
        <taxon>Streptophyta</taxon>
        <taxon>Embryophyta</taxon>
        <taxon>Tracheophyta</taxon>
        <taxon>Spermatophyta</taxon>
        <taxon>Magnoliopsida</taxon>
        <taxon>eudicotyledons</taxon>
        <taxon>Gunneridae</taxon>
        <taxon>Pentapetalae</taxon>
        <taxon>asterids</taxon>
        <taxon>campanulids</taxon>
        <taxon>Asterales</taxon>
        <taxon>Asteraceae</taxon>
        <taxon>Asteroideae</taxon>
        <taxon>Heliantheae alliance</taxon>
        <taxon>Heliantheae</taxon>
        <taxon>Helianthus</taxon>
    </lineage>
</organism>
<dbReference type="EMBL" id="MNCJ02000330">
    <property type="protein sequence ID" value="KAF5764442.1"/>
    <property type="molecule type" value="Genomic_DNA"/>
</dbReference>
<reference evidence="2 4" key="1">
    <citation type="journal article" date="2017" name="Nature">
        <title>The sunflower genome provides insights into oil metabolism, flowering and Asterid evolution.</title>
        <authorList>
            <person name="Badouin H."/>
            <person name="Gouzy J."/>
            <person name="Grassa C.J."/>
            <person name="Murat F."/>
            <person name="Staton S.E."/>
            <person name="Cottret L."/>
            <person name="Lelandais-Briere C."/>
            <person name="Owens G.L."/>
            <person name="Carrere S."/>
            <person name="Mayjonade B."/>
            <person name="Legrand L."/>
            <person name="Gill N."/>
            <person name="Kane N.C."/>
            <person name="Bowers J.E."/>
            <person name="Hubner S."/>
            <person name="Bellec A."/>
            <person name="Berard A."/>
            <person name="Berges H."/>
            <person name="Blanchet N."/>
            <person name="Boniface M.C."/>
            <person name="Brunel D."/>
            <person name="Catrice O."/>
            <person name="Chaidir N."/>
            <person name="Claudel C."/>
            <person name="Donnadieu C."/>
            <person name="Faraut T."/>
            <person name="Fievet G."/>
            <person name="Helmstetter N."/>
            <person name="King M."/>
            <person name="Knapp S.J."/>
            <person name="Lai Z."/>
            <person name="Le Paslier M.C."/>
            <person name="Lippi Y."/>
            <person name="Lorenzon L."/>
            <person name="Mandel J.R."/>
            <person name="Marage G."/>
            <person name="Marchand G."/>
            <person name="Marquand E."/>
            <person name="Bret-Mestries E."/>
            <person name="Morien E."/>
            <person name="Nambeesan S."/>
            <person name="Nguyen T."/>
            <person name="Pegot-Espagnet P."/>
            <person name="Pouilly N."/>
            <person name="Raftis F."/>
            <person name="Sallet E."/>
            <person name="Schiex T."/>
            <person name="Thomas J."/>
            <person name="Vandecasteele C."/>
            <person name="Vares D."/>
            <person name="Vear F."/>
            <person name="Vautrin S."/>
            <person name="Crespi M."/>
            <person name="Mangin B."/>
            <person name="Burke J.M."/>
            <person name="Salse J."/>
            <person name="Munos S."/>
            <person name="Vincourt P."/>
            <person name="Rieseberg L.H."/>
            <person name="Langlade N.B."/>
        </authorList>
    </citation>
    <scope>NUCLEOTIDE SEQUENCE [LARGE SCALE GENOMIC DNA]</scope>
    <source>
        <strain evidence="4">cv. SF193</strain>
        <tissue evidence="2">Leaves</tissue>
    </source>
</reference>
<keyword evidence="1" id="KW-1133">Transmembrane helix</keyword>
<reference evidence="2" key="3">
    <citation type="submission" date="2020-06" db="EMBL/GenBank/DDBJ databases">
        <title>Helianthus annuus Genome sequencing and assembly Release 2.</title>
        <authorList>
            <person name="Gouzy J."/>
            <person name="Langlade N."/>
            <person name="Munos S."/>
        </authorList>
    </citation>
    <scope>NUCLEOTIDE SEQUENCE</scope>
    <source>
        <tissue evidence="2">Leaves</tissue>
    </source>
</reference>
<dbReference type="Proteomes" id="UP000215914">
    <property type="component" value="Chromosome 15"/>
</dbReference>
<keyword evidence="1" id="KW-0812">Transmembrane</keyword>
<reference evidence="3" key="2">
    <citation type="submission" date="2017-02" db="EMBL/GenBank/DDBJ databases">
        <title>Sunflower complete genome.</title>
        <authorList>
            <person name="Langlade N."/>
            <person name="Munos S."/>
        </authorList>
    </citation>
    <scope>NUCLEOTIDE SEQUENCE [LARGE SCALE GENOMIC DNA]</scope>
    <source>
        <tissue evidence="3">Leaves</tissue>
    </source>
</reference>
<evidence type="ECO:0000313" key="2">
    <source>
        <dbReference type="EMBL" id="KAF5764442.1"/>
    </source>
</evidence>
<keyword evidence="1" id="KW-0472">Membrane</keyword>
<dbReference type="InParanoid" id="A0A251S837"/>
<evidence type="ECO:0000256" key="1">
    <source>
        <dbReference type="SAM" id="Phobius"/>
    </source>
</evidence>
<dbReference type="EMBL" id="CM007904">
    <property type="protein sequence ID" value="OTF95016.1"/>
    <property type="molecule type" value="Genomic_DNA"/>
</dbReference>
<proteinExistence type="predicted"/>
<dbReference type="Gramene" id="mRNA:HanXRQr2_Chr15g0692091">
    <property type="protein sequence ID" value="CDS:HanXRQr2_Chr15g0692091.1"/>
    <property type="gene ID" value="HanXRQr2_Chr15g0692091"/>
</dbReference>
<sequence length="74" mass="8486">MVILGGKQYYTQVNLGRGIRNKLGRHGIHVMTQVFRCSKTLNLHLFHLRFILLLHDVIILPLVHSFPSSTSVIH</sequence>
<accession>A0A251S837</accession>
<feature type="transmembrane region" description="Helical" evidence="1">
    <location>
        <begin position="46"/>
        <end position="66"/>
    </location>
</feature>
<gene>
    <name evidence="3" type="ORF">HannXRQ_Chr15g0478441</name>
    <name evidence="2" type="ORF">HanXRQr2_Chr15g0692091</name>
</gene>
<protein>
    <submittedName>
        <fullName evidence="3">Uncharacterized protein</fullName>
    </submittedName>
</protein>
<name>A0A251S837_HELAN</name>
<evidence type="ECO:0000313" key="3">
    <source>
        <dbReference type="EMBL" id="OTF95016.1"/>
    </source>
</evidence>
<keyword evidence="4" id="KW-1185">Reference proteome</keyword>